<organism evidence="2 3">
    <name type="scientific">Thelohanellus kitauei</name>
    <name type="common">Myxosporean</name>
    <dbReference type="NCBI Taxonomy" id="669202"/>
    <lineage>
        <taxon>Eukaryota</taxon>
        <taxon>Metazoa</taxon>
        <taxon>Cnidaria</taxon>
        <taxon>Myxozoa</taxon>
        <taxon>Myxosporea</taxon>
        <taxon>Bivalvulida</taxon>
        <taxon>Platysporina</taxon>
        <taxon>Myxobolidae</taxon>
        <taxon>Thelohanellus</taxon>
    </lineage>
</organism>
<protein>
    <submittedName>
        <fullName evidence="2">Uncharacterized protein</fullName>
    </submittedName>
</protein>
<accession>A0A0C2NBT2</accession>
<dbReference type="EMBL" id="JWZT01000640">
    <property type="protein sequence ID" value="KII73815.1"/>
    <property type="molecule type" value="Genomic_DNA"/>
</dbReference>
<name>A0A0C2NBT2_THEKT</name>
<feature type="transmembrane region" description="Helical" evidence="1">
    <location>
        <begin position="107"/>
        <end position="126"/>
    </location>
</feature>
<keyword evidence="3" id="KW-1185">Reference proteome</keyword>
<sequence length="153" mass="17826">MYSPYMLTSMNNCPNSTKQHTVNYGVLVKMNSEKSIESLIGDRYTKDATPLSMLTTANYALLVCNIVISTIFLKYRDMDIFIIKSFFILFSDKILTCITTSLNSVSYSPHILIFLATIEPIVYIIYHFEFQNIYPYIIVHLKRFDDDCDYYTE</sequence>
<feature type="transmembrane region" description="Helical" evidence="1">
    <location>
        <begin position="51"/>
        <end position="73"/>
    </location>
</feature>
<keyword evidence="1" id="KW-0812">Transmembrane</keyword>
<reference evidence="2 3" key="1">
    <citation type="journal article" date="2014" name="Genome Biol. Evol.">
        <title>The genome of the myxosporean Thelohanellus kitauei shows adaptations to nutrient acquisition within its fish host.</title>
        <authorList>
            <person name="Yang Y."/>
            <person name="Xiong J."/>
            <person name="Zhou Z."/>
            <person name="Huo F."/>
            <person name="Miao W."/>
            <person name="Ran C."/>
            <person name="Liu Y."/>
            <person name="Zhang J."/>
            <person name="Feng J."/>
            <person name="Wang M."/>
            <person name="Wang M."/>
            <person name="Wang L."/>
            <person name="Yao B."/>
        </authorList>
    </citation>
    <scope>NUCLEOTIDE SEQUENCE [LARGE SCALE GENOMIC DNA]</scope>
    <source>
        <strain evidence="2">Wuqing</strain>
    </source>
</reference>
<dbReference type="AlphaFoldDB" id="A0A0C2NBT2"/>
<feature type="transmembrane region" description="Helical" evidence="1">
    <location>
        <begin position="80"/>
        <end position="101"/>
    </location>
</feature>
<dbReference type="Proteomes" id="UP000031668">
    <property type="component" value="Unassembled WGS sequence"/>
</dbReference>
<gene>
    <name evidence="2" type="ORF">RF11_08185</name>
</gene>
<comment type="caution">
    <text evidence="2">The sequence shown here is derived from an EMBL/GenBank/DDBJ whole genome shotgun (WGS) entry which is preliminary data.</text>
</comment>
<keyword evidence="1" id="KW-0472">Membrane</keyword>
<proteinExistence type="predicted"/>
<evidence type="ECO:0000256" key="1">
    <source>
        <dbReference type="SAM" id="Phobius"/>
    </source>
</evidence>
<evidence type="ECO:0000313" key="2">
    <source>
        <dbReference type="EMBL" id="KII73815.1"/>
    </source>
</evidence>
<keyword evidence="1" id="KW-1133">Transmembrane helix</keyword>
<evidence type="ECO:0000313" key="3">
    <source>
        <dbReference type="Proteomes" id="UP000031668"/>
    </source>
</evidence>